<dbReference type="AlphaFoldDB" id="A0A9D4PT95"/>
<proteinExistence type="predicted"/>
<dbReference type="Pfam" id="PF25398">
    <property type="entry name" value="CUX1_N"/>
    <property type="match status" value="1"/>
</dbReference>
<comment type="caution">
    <text evidence="2">The sequence shown here is derived from an EMBL/GenBank/DDBJ whole genome shotgun (WGS) entry which is preliminary data.</text>
</comment>
<dbReference type="InterPro" id="IPR057476">
    <property type="entry name" value="Cux_N"/>
</dbReference>
<accession>A0A9D4PT95</accession>
<feature type="domain" description="Cux N-terminal" evidence="1">
    <location>
        <begin position="17"/>
        <end position="56"/>
    </location>
</feature>
<reference evidence="2" key="2">
    <citation type="submission" date="2021-09" db="EMBL/GenBank/DDBJ databases">
        <authorList>
            <person name="Jia N."/>
            <person name="Wang J."/>
            <person name="Shi W."/>
            <person name="Du L."/>
            <person name="Sun Y."/>
            <person name="Zhan W."/>
            <person name="Jiang J."/>
            <person name="Wang Q."/>
            <person name="Zhang B."/>
            <person name="Ji P."/>
            <person name="Sakyi L.B."/>
            <person name="Cui X."/>
            <person name="Yuan T."/>
            <person name="Jiang B."/>
            <person name="Yang W."/>
            <person name="Lam T.T.-Y."/>
            <person name="Chang Q."/>
            <person name="Ding S."/>
            <person name="Wang X."/>
            <person name="Zhu J."/>
            <person name="Ruan X."/>
            <person name="Zhao L."/>
            <person name="Wei J."/>
            <person name="Que T."/>
            <person name="Du C."/>
            <person name="Cheng J."/>
            <person name="Dai P."/>
            <person name="Han X."/>
            <person name="Huang E."/>
            <person name="Gao Y."/>
            <person name="Liu J."/>
            <person name="Shao H."/>
            <person name="Ye R."/>
            <person name="Li L."/>
            <person name="Wei W."/>
            <person name="Wang X."/>
            <person name="Wang C."/>
            <person name="Huo Q."/>
            <person name="Li W."/>
            <person name="Guo W."/>
            <person name="Chen H."/>
            <person name="Chen S."/>
            <person name="Zhou L."/>
            <person name="Zhou L."/>
            <person name="Ni X."/>
            <person name="Tian J."/>
            <person name="Zhou Y."/>
            <person name="Sheng Y."/>
            <person name="Liu T."/>
            <person name="Pan Y."/>
            <person name="Xia L."/>
            <person name="Li J."/>
            <person name="Zhao F."/>
            <person name="Cao W."/>
        </authorList>
    </citation>
    <scope>NUCLEOTIDE SEQUENCE</scope>
    <source>
        <strain evidence="2">Rsan-2018</strain>
        <tissue evidence="2">Larvae</tissue>
    </source>
</reference>
<evidence type="ECO:0000313" key="3">
    <source>
        <dbReference type="Proteomes" id="UP000821837"/>
    </source>
</evidence>
<organism evidence="2 3">
    <name type="scientific">Rhipicephalus sanguineus</name>
    <name type="common">Brown dog tick</name>
    <name type="synonym">Ixodes sanguineus</name>
    <dbReference type="NCBI Taxonomy" id="34632"/>
    <lineage>
        <taxon>Eukaryota</taxon>
        <taxon>Metazoa</taxon>
        <taxon>Ecdysozoa</taxon>
        <taxon>Arthropoda</taxon>
        <taxon>Chelicerata</taxon>
        <taxon>Arachnida</taxon>
        <taxon>Acari</taxon>
        <taxon>Parasitiformes</taxon>
        <taxon>Ixodida</taxon>
        <taxon>Ixodoidea</taxon>
        <taxon>Ixodidae</taxon>
        <taxon>Rhipicephalinae</taxon>
        <taxon>Rhipicephalus</taxon>
        <taxon>Rhipicephalus</taxon>
    </lineage>
</organism>
<evidence type="ECO:0000259" key="1">
    <source>
        <dbReference type="Pfam" id="PF25398"/>
    </source>
</evidence>
<dbReference type="Proteomes" id="UP000821837">
    <property type="component" value="Unassembled WGS sequence"/>
</dbReference>
<sequence length="95" mass="10753">MARYEPGYGRKPKGRSDVRCLVSPLLRHFQTEVDRLGERSLAAEAAFLALYKRVLRAVSVAHSENYDEAADPPSPVADNRLGRRFAGRLRKWTPD</sequence>
<name>A0A9D4PT95_RHISA</name>
<gene>
    <name evidence="2" type="ORF">HPB52_000879</name>
</gene>
<evidence type="ECO:0000313" key="2">
    <source>
        <dbReference type="EMBL" id="KAH7955435.1"/>
    </source>
</evidence>
<dbReference type="EMBL" id="JABSTV010001250">
    <property type="protein sequence ID" value="KAH7955435.1"/>
    <property type="molecule type" value="Genomic_DNA"/>
</dbReference>
<reference evidence="2" key="1">
    <citation type="journal article" date="2020" name="Cell">
        <title>Large-Scale Comparative Analyses of Tick Genomes Elucidate Their Genetic Diversity and Vector Capacities.</title>
        <authorList>
            <consortium name="Tick Genome and Microbiome Consortium (TIGMIC)"/>
            <person name="Jia N."/>
            <person name="Wang J."/>
            <person name="Shi W."/>
            <person name="Du L."/>
            <person name="Sun Y."/>
            <person name="Zhan W."/>
            <person name="Jiang J.F."/>
            <person name="Wang Q."/>
            <person name="Zhang B."/>
            <person name="Ji P."/>
            <person name="Bell-Sakyi L."/>
            <person name="Cui X.M."/>
            <person name="Yuan T.T."/>
            <person name="Jiang B.G."/>
            <person name="Yang W.F."/>
            <person name="Lam T.T."/>
            <person name="Chang Q.C."/>
            <person name="Ding S.J."/>
            <person name="Wang X.J."/>
            <person name="Zhu J.G."/>
            <person name="Ruan X.D."/>
            <person name="Zhao L."/>
            <person name="Wei J.T."/>
            <person name="Ye R.Z."/>
            <person name="Que T.C."/>
            <person name="Du C.H."/>
            <person name="Zhou Y.H."/>
            <person name="Cheng J.X."/>
            <person name="Dai P.F."/>
            <person name="Guo W.B."/>
            <person name="Han X.H."/>
            <person name="Huang E.J."/>
            <person name="Li L.F."/>
            <person name="Wei W."/>
            <person name="Gao Y.C."/>
            <person name="Liu J.Z."/>
            <person name="Shao H.Z."/>
            <person name="Wang X."/>
            <person name="Wang C.C."/>
            <person name="Yang T.C."/>
            <person name="Huo Q.B."/>
            <person name="Li W."/>
            <person name="Chen H.Y."/>
            <person name="Chen S.E."/>
            <person name="Zhou L.G."/>
            <person name="Ni X.B."/>
            <person name="Tian J.H."/>
            <person name="Sheng Y."/>
            <person name="Liu T."/>
            <person name="Pan Y.S."/>
            <person name="Xia L.Y."/>
            <person name="Li J."/>
            <person name="Zhao F."/>
            <person name="Cao W.C."/>
        </authorList>
    </citation>
    <scope>NUCLEOTIDE SEQUENCE</scope>
    <source>
        <strain evidence="2">Rsan-2018</strain>
    </source>
</reference>
<keyword evidence="3" id="KW-1185">Reference proteome</keyword>
<protein>
    <recommendedName>
        <fullName evidence="1">Cux N-terminal domain-containing protein</fullName>
    </recommendedName>
</protein>